<dbReference type="GO" id="GO:0016853">
    <property type="term" value="F:isomerase activity"/>
    <property type="evidence" value="ECO:0007669"/>
    <property type="project" value="UniProtKB-KW"/>
</dbReference>
<keyword evidence="4" id="KW-1185">Reference proteome</keyword>
<dbReference type="PANTHER" id="PTHR43709:SF2">
    <property type="entry name" value="DUF453 DOMAIN PROTEIN (AFU_ORTHOLOGUE AFUA_6G00360)"/>
    <property type="match status" value="1"/>
</dbReference>
<comment type="similarity">
    <text evidence="1">Belongs to the PrpF family.</text>
</comment>
<dbReference type="OrthoDB" id="10267539at2759"/>
<proteinExistence type="inferred from homology"/>
<dbReference type="AlphaFoldDB" id="A0A2J6R1G2"/>
<dbReference type="EMBL" id="KZ613959">
    <property type="protein sequence ID" value="PMD32351.1"/>
    <property type="molecule type" value="Genomic_DNA"/>
</dbReference>
<keyword evidence="2" id="KW-0413">Isomerase</keyword>
<evidence type="ECO:0000313" key="4">
    <source>
        <dbReference type="Proteomes" id="UP000235786"/>
    </source>
</evidence>
<dbReference type="InterPro" id="IPR007400">
    <property type="entry name" value="PrpF-like"/>
</dbReference>
<evidence type="ECO:0000313" key="3">
    <source>
        <dbReference type="EMBL" id="PMD32351.1"/>
    </source>
</evidence>
<dbReference type="Proteomes" id="UP000235786">
    <property type="component" value="Unassembled WGS sequence"/>
</dbReference>
<dbReference type="Gene3D" id="3.10.310.10">
    <property type="entry name" value="Diaminopimelate Epimerase, Chain A, domain 1"/>
    <property type="match status" value="2"/>
</dbReference>
<dbReference type="STRING" id="1149755.A0A2J6R1G2"/>
<accession>A0A2J6R1G2</accession>
<evidence type="ECO:0000256" key="1">
    <source>
        <dbReference type="ARBA" id="ARBA00007673"/>
    </source>
</evidence>
<reference evidence="3 4" key="1">
    <citation type="submission" date="2016-04" db="EMBL/GenBank/DDBJ databases">
        <title>A degradative enzymes factory behind the ericoid mycorrhizal symbiosis.</title>
        <authorList>
            <consortium name="DOE Joint Genome Institute"/>
            <person name="Martino E."/>
            <person name="Morin E."/>
            <person name="Grelet G."/>
            <person name="Kuo A."/>
            <person name="Kohler A."/>
            <person name="Daghino S."/>
            <person name="Barry K."/>
            <person name="Choi C."/>
            <person name="Cichocki N."/>
            <person name="Clum A."/>
            <person name="Copeland A."/>
            <person name="Hainaut M."/>
            <person name="Haridas S."/>
            <person name="Labutti K."/>
            <person name="Lindquist E."/>
            <person name="Lipzen A."/>
            <person name="Khouja H.-R."/>
            <person name="Murat C."/>
            <person name="Ohm R."/>
            <person name="Olson A."/>
            <person name="Spatafora J."/>
            <person name="Veneault-Fourrey C."/>
            <person name="Henrissat B."/>
            <person name="Grigoriev I."/>
            <person name="Martin F."/>
            <person name="Perotto S."/>
        </authorList>
    </citation>
    <scope>NUCLEOTIDE SEQUENCE [LARGE SCALE GENOMIC DNA]</scope>
    <source>
        <strain evidence="3 4">F</strain>
    </source>
</reference>
<dbReference type="PANTHER" id="PTHR43709">
    <property type="entry name" value="ACONITATE ISOMERASE-RELATED"/>
    <property type="match status" value="1"/>
</dbReference>
<organism evidence="3 4">
    <name type="scientific">Hyaloscypha variabilis (strain UAMH 11265 / GT02V1 / F)</name>
    <name type="common">Meliniomyces variabilis</name>
    <dbReference type="NCBI Taxonomy" id="1149755"/>
    <lineage>
        <taxon>Eukaryota</taxon>
        <taxon>Fungi</taxon>
        <taxon>Dikarya</taxon>
        <taxon>Ascomycota</taxon>
        <taxon>Pezizomycotina</taxon>
        <taxon>Leotiomycetes</taxon>
        <taxon>Helotiales</taxon>
        <taxon>Hyaloscyphaceae</taxon>
        <taxon>Hyaloscypha</taxon>
        <taxon>Hyaloscypha variabilis</taxon>
    </lineage>
</organism>
<dbReference type="SUPFAM" id="SSF54506">
    <property type="entry name" value="Diaminopimelate epimerase-like"/>
    <property type="match status" value="2"/>
</dbReference>
<name>A0A2J6R1G2_HYAVF</name>
<protein>
    <submittedName>
        <fullName evidence="3">DUF453-domain-containing protein</fullName>
    </submittedName>
</protein>
<sequence>MSFGQTAISCAYIRGGSSKATFFKSSDLPSPAALRDKVLKRVNGTPDPIQIDGMGGSRVVTSKIAVISTSEREGVDVDYTFCQVGIDTDTIEYGGNCGNISAAVGPFAIDEGLMKGEFREGVGADPTLATREVRIYNTGTRKVLVSHVPIDRETGKSVSEGTFAIAAVPGSGAPILMDYRDTVGAAKQSGLLPTGNAVDEIPLGGKSVQVTICDVANICVFAAAADVGLKGTETAQEINEDTAVITKCKEIRGRAAQLLGMCDDWKLADEQAGALPLLVLVSAPPASGDADITSRLLLHNRCHDSMAGTGAICTAACSRISGTVVARTSQRTKLEDHSFRILHPLGVMPVQVELEGDEMIREKNSAGARFRVLAFVRTARRIMDGNVYVPTSVWNGHDGM</sequence>
<dbReference type="Pfam" id="PF04303">
    <property type="entry name" value="PrpF"/>
    <property type="match status" value="1"/>
</dbReference>
<evidence type="ECO:0000256" key="2">
    <source>
        <dbReference type="ARBA" id="ARBA00023235"/>
    </source>
</evidence>
<gene>
    <name evidence="3" type="ORF">L207DRAFT_500045</name>
</gene>